<protein>
    <submittedName>
        <fullName evidence="2">Uncharacterized protein</fullName>
    </submittedName>
</protein>
<feature type="compositionally biased region" description="Polar residues" evidence="1">
    <location>
        <begin position="83"/>
        <end position="93"/>
    </location>
</feature>
<feature type="compositionally biased region" description="Basic and acidic residues" evidence="1">
    <location>
        <begin position="94"/>
        <end position="107"/>
    </location>
</feature>
<evidence type="ECO:0000313" key="2">
    <source>
        <dbReference type="EMBL" id="TVK90613.1"/>
    </source>
</evidence>
<proteinExistence type="predicted"/>
<accession>A0A556VYA2</accession>
<dbReference type="AlphaFoldDB" id="A0A556VYA2"/>
<name>A0A556VYA2_BAGYA</name>
<evidence type="ECO:0000256" key="1">
    <source>
        <dbReference type="SAM" id="MobiDB-lite"/>
    </source>
</evidence>
<dbReference type="Proteomes" id="UP000319801">
    <property type="component" value="Unassembled WGS sequence"/>
</dbReference>
<dbReference type="EMBL" id="VCAZ01000007">
    <property type="protein sequence ID" value="TVK90613.1"/>
    <property type="molecule type" value="Genomic_DNA"/>
</dbReference>
<evidence type="ECO:0000313" key="3">
    <source>
        <dbReference type="Proteomes" id="UP000319801"/>
    </source>
</evidence>
<gene>
    <name evidence="2" type="ORF">Baya_2694</name>
</gene>
<keyword evidence="3" id="KW-1185">Reference proteome</keyword>
<comment type="caution">
    <text evidence="2">The sequence shown here is derived from an EMBL/GenBank/DDBJ whole genome shotgun (WGS) entry which is preliminary data.</text>
</comment>
<organism evidence="2 3">
    <name type="scientific">Bagarius yarrelli</name>
    <name type="common">Goonch</name>
    <name type="synonym">Bagrus yarrelli</name>
    <dbReference type="NCBI Taxonomy" id="175774"/>
    <lineage>
        <taxon>Eukaryota</taxon>
        <taxon>Metazoa</taxon>
        <taxon>Chordata</taxon>
        <taxon>Craniata</taxon>
        <taxon>Vertebrata</taxon>
        <taxon>Euteleostomi</taxon>
        <taxon>Actinopterygii</taxon>
        <taxon>Neopterygii</taxon>
        <taxon>Teleostei</taxon>
        <taxon>Ostariophysi</taxon>
        <taxon>Siluriformes</taxon>
        <taxon>Sisoridae</taxon>
        <taxon>Sisorinae</taxon>
        <taxon>Bagarius</taxon>
    </lineage>
</organism>
<reference evidence="2 3" key="1">
    <citation type="journal article" date="2019" name="Genome Biol. Evol.">
        <title>Whole-Genome Sequencing of the Giant Devil Catfish, Bagarius yarrelli.</title>
        <authorList>
            <person name="Jiang W."/>
            <person name="Lv Y."/>
            <person name="Cheng L."/>
            <person name="Yang K."/>
            <person name="Chao B."/>
            <person name="Wang X."/>
            <person name="Li Y."/>
            <person name="Pan X."/>
            <person name="You X."/>
            <person name="Zhang Y."/>
            <person name="Yang J."/>
            <person name="Li J."/>
            <person name="Zhang X."/>
            <person name="Liu S."/>
            <person name="Sun C."/>
            <person name="Yang J."/>
            <person name="Shi Q."/>
        </authorList>
    </citation>
    <scope>NUCLEOTIDE SEQUENCE [LARGE SCALE GENOMIC DNA]</scope>
    <source>
        <strain evidence="2">JWS20170419001</strain>
        <tissue evidence="2">Muscle</tissue>
    </source>
</reference>
<feature type="region of interest" description="Disordered" evidence="1">
    <location>
        <begin position="69"/>
        <end position="107"/>
    </location>
</feature>
<sequence length="107" mass="12034">MVTAEELYETIASMGIVLLDWAFSLIPYAESDSFVLTWPSALQPHFLLPTKMLIVLLLKGELTFDVKHNTSELSEPPDPSPSYQEVGNNGNRVTETHRQTDGSRWRG</sequence>